<protein>
    <submittedName>
        <fullName evidence="6">TetR/AcrR family transcriptional regulator</fullName>
    </submittedName>
</protein>
<comment type="caution">
    <text evidence="6">The sequence shown here is derived from an EMBL/GenBank/DDBJ whole genome shotgun (WGS) entry which is preliminary data.</text>
</comment>
<organism evidence="6 7">
    <name type="scientific">Micromonospora zhanjiangensis</name>
    <dbReference type="NCBI Taxonomy" id="1522057"/>
    <lineage>
        <taxon>Bacteria</taxon>
        <taxon>Bacillati</taxon>
        <taxon>Actinomycetota</taxon>
        <taxon>Actinomycetes</taxon>
        <taxon>Micromonosporales</taxon>
        <taxon>Micromonosporaceae</taxon>
        <taxon>Micromonospora</taxon>
    </lineage>
</organism>
<dbReference type="InterPro" id="IPR001647">
    <property type="entry name" value="HTH_TetR"/>
</dbReference>
<dbReference type="SUPFAM" id="SSF46689">
    <property type="entry name" value="Homeodomain-like"/>
    <property type="match status" value="1"/>
</dbReference>
<evidence type="ECO:0000256" key="1">
    <source>
        <dbReference type="ARBA" id="ARBA00023015"/>
    </source>
</evidence>
<dbReference type="Pfam" id="PF00440">
    <property type="entry name" value="TetR_N"/>
    <property type="match status" value="1"/>
</dbReference>
<evidence type="ECO:0000313" key="7">
    <source>
        <dbReference type="Proteomes" id="UP001595868"/>
    </source>
</evidence>
<dbReference type="PANTHER" id="PTHR30055">
    <property type="entry name" value="HTH-TYPE TRANSCRIPTIONAL REGULATOR RUTR"/>
    <property type="match status" value="1"/>
</dbReference>
<evidence type="ECO:0000259" key="5">
    <source>
        <dbReference type="PROSITE" id="PS50977"/>
    </source>
</evidence>
<evidence type="ECO:0000256" key="2">
    <source>
        <dbReference type="ARBA" id="ARBA00023125"/>
    </source>
</evidence>
<proteinExistence type="predicted"/>
<keyword evidence="3" id="KW-0804">Transcription</keyword>
<evidence type="ECO:0000256" key="4">
    <source>
        <dbReference type="PROSITE-ProRule" id="PRU00335"/>
    </source>
</evidence>
<dbReference type="EMBL" id="JBHSBN010000015">
    <property type="protein sequence ID" value="MFC4108460.1"/>
    <property type="molecule type" value="Genomic_DNA"/>
</dbReference>
<keyword evidence="7" id="KW-1185">Reference proteome</keyword>
<gene>
    <name evidence="6" type="ORF">ACFOX0_21310</name>
</gene>
<evidence type="ECO:0000256" key="3">
    <source>
        <dbReference type="ARBA" id="ARBA00023163"/>
    </source>
</evidence>
<evidence type="ECO:0000313" key="6">
    <source>
        <dbReference type="EMBL" id="MFC4108460.1"/>
    </source>
</evidence>
<feature type="domain" description="HTH tetR-type" evidence="5">
    <location>
        <begin position="18"/>
        <end position="76"/>
    </location>
</feature>
<accession>A0ABV8KQN1</accession>
<keyword evidence="1" id="KW-0805">Transcription regulation</keyword>
<dbReference type="Proteomes" id="UP001595868">
    <property type="component" value="Unassembled WGS sequence"/>
</dbReference>
<name>A0ABV8KQN1_9ACTN</name>
<dbReference type="PANTHER" id="PTHR30055:SF234">
    <property type="entry name" value="HTH-TYPE TRANSCRIPTIONAL REGULATOR BETI"/>
    <property type="match status" value="1"/>
</dbReference>
<dbReference type="InterPro" id="IPR009057">
    <property type="entry name" value="Homeodomain-like_sf"/>
</dbReference>
<dbReference type="RefSeq" id="WP_377548728.1">
    <property type="nucleotide sequence ID" value="NZ_JBHSBN010000015.1"/>
</dbReference>
<keyword evidence="2 4" id="KW-0238">DNA-binding</keyword>
<dbReference type="InterPro" id="IPR050109">
    <property type="entry name" value="HTH-type_TetR-like_transc_reg"/>
</dbReference>
<dbReference type="SUPFAM" id="SSF48498">
    <property type="entry name" value="Tetracyclin repressor-like, C-terminal domain"/>
    <property type="match status" value="1"/>
</dbReference>
<dbReference type="Gene3D" id="1.10.357.10">
    <property type="entry name" value="Tetracycline Repressor, domain 2"/>
    <property type="match status" value="1"/>
</dbReference>
<reference evidence="7" key="1">
    <citation type="journal article" date="2019" name="Int. J. Syst. Evol. Microbiol.">
        <title>The Global Catalogue of Microorganisms (GCM) 10K type strain sequencing project: providing services to taxonomists for standard genome sequencing and annotation.</title>
        <authorList>
            <consortium name="The Broad Institute Genomics Platform"/>
            <consortium name="The Broad Institute Genome Sequencing Center for Infectious Disease"/>
            <person name="Wu L."/>
            <person name="Ma J."/>
        </authorList>
    </citation>
    <scope>NUCLEOTIDE SEQUENCE [LARGE SCALE GENOMIC DNA]</scope>
    <source>
        <strain evidence="7">2902at01</strain>
    </source>
</reference>
<sequence>MSDLTSPGRSRRRRSEAGRSIAAILDAAVRILGTRPQASVDDVAAAAGVSRQTVYAHFASRDALLAAVIRHLTEETVAAMDAARLDEGAAAEAVVRFFDASWRTLERYPLLLTIEGPTSPEEDREVHRPVLDRLDRLVRRGRDAGEFDREFPTEWLVTAAVAVGHAAGAEVAAGRMSTAEARSVVRRSVLRLLGAEPAR</sequence>
<dbReference type="PROSITE" id="PS50977">
    <property type="entry name" value="HTH_TETR_2"/>
    <property type="match status" value="1"/>
</dbReference>
<feature type="DNA-binding region" description="H-T-H motif" evidence="4">
    <location>
        <begin position="39"/>
        <end position="58"/>
    </location>
</feature>
<dbReference type="InterPro" id="IPR036271">
    <property type="entry name" value="Tet_transcr_reg_TetR-rel_C_sf"/>
</dbReference>